<comment type="caution">
    <text evidence="2">The sequence shown here is derived from an EMBL/GenBank/DDBJ whole genome shotgun (WGS) entry which is preliminary data.</text>
</comment>
<reference evidence="2" key="2">
    <citation type="submission" date="2023-02" db="EMBL/GenBank/DDBJ databases">
        <authorList>
            <person name="Sun Q."/>
            <person name="Mori K."/>
        </authorList>
    </citation>
    <scope>NUCLEOTIDE SEQUENCE</scope>
    <source>
        <strain evidence="2">NBRC 112290</strain>
    </source>
</reference>
<feature type="compositionally biased region" description="Basic and acidic residues" evidence="1">
    <location>
        <begin position="207"/>
        <end position="232"/>
    </location>
</feature>
<feature type="compositionally biased region" description="Basic and acidic residues" evidence="1">
    <location>
        <begin position="12"/>
        <end position="35"/>
    </location>
</feature>
<evidence type="ECO:0000313" key="3">
    <source>
        <dbReference type="Proteomes" id="UP001157161"/>
    </source>
</evidence>
<proteinExistence type="predicted"/>
<dbReference type="AlphaFoldDB" id="A0AA37XEP7"/>
<feature type="region of interest" description="Disordered" evidence="1">
    <location>
        <begin position="114"/>
        <end position="250"/>
    </location>
</feature>
<feature type="compositionally biased region" description="Basic and acidic residues" evidence="1">
    <location>
        <begin position="168"/>
        <end position="193"/>
    </location>
</feature>
<evidence type="ECO:0000256" key="1">
    <source>
        <dbReference type="SAM" id="MobiDB-lite"/>
    </source>
</evidence>
<feature type="region of interest" description="Disordered" evidence="1">
    <location>
        <begin position="1"/>
        <end position="91"/>
    </location>
</feature>
<accession>A0AA37XEP7</accession>
<feature type="compositionally biased region" description="Basic and acidic residues" evidence="1">
    <location>
        <begin position="65"/>
        <end position="74"/>
    </location>
</feature>
<organism evidence="2 3">
    <name type="scientific">Litorihabitans aurantiacus</name>
    <dbReference type="NCBI Taxonomy" id="1930061"/>
    <lineage>
        <taxon>Bacteria</taxon>
        <taxon>Bacillati</taxon>
        <taxon>Actinomycetota</taxon>
        <taxon>Actinomycetes</taxon>
        <taxon>Micrococcales</taxon>
        <taxon>Beutenbergiaceae</taxon>
        <taxon>Litorihabitans</taxon>
    </lineage>
</organism>
<dbReference type="Proteomes" id="UP001157161">
    <property type="component" value="Unassembled WGS sequence"/>
</dbReference>
<gene>
    <name evidence="2" type="ORF">GCM10025875_17190</name>
</gene>
<evidence type="ECO:0000313" key="2">
    <source>
        <dbReference type="EMBL" id="GMA31727.1"/>
    </source>
</evidence>
<name>A0AA37XEP7_9MICO</name>
<feature type="compositionally biased region" description="Basic and acidic residues" evidence="1">
    <location>
        <begin position="119"/>
        <end position="131"/>
    </location>
</feature>
<dbReference type="EMBL" id="BSUM01000001">
    <property type="protein sequence ID" value="GMA31727.1"/>
    <property type="molecule type" value="Genomic_DNA"/>
</dbReference>
<protein>
    <submittedName>
        <fullName evidence="2">Uncharacterized protein</fullName>
    </submittedName>
</protein>
<reference evidence="2" key="1">
    <citation type="journal article" date="2014" name="Int. J. Syst. Evol. Microbiol.">
        <title>Complete genome sequence of Corynebacterium casei LMG S-19264T (=DSM 44701T), isolated from a smear-ripened cheese.</title>
        <authorList>
            <consortium name="US DOE Joint Genome Institute (JGI-PGF)"/>
            <person name="Walter F."/>
            <person name="Albersmeier A."/>
            <person name="Kalinowski J."/>
            <person name="Ruckert C."/>
        </authorList>
    </citation>
    <scope>NUCLEOTIDE SEQUENCE</scope>
    <source>
        <strain evidence="2">NBRC 112290</strain>
    </source>
</reference>
<keyword evidence="3" id="KW-1185">Reference proteome</keyword>
<sequence>MVALQVGEGDDVEAHPGEPVQRDRVRGDLGREVRDPAVAGDGEQPVQRGRLDRGARGLHALVPDPELHRAHEGRGPQTGAQRGLDEVGRGGLAVRARDADRDEVVRRCAVDHVGQQSRDGARVRVHQDGRAEVGVQLGDQRGAARVGHDGDGARGDGGGRVARAVGGEARDRDEQVARQDGVARDADAGHGDRVGTVGRAVSVGRLGGDEVEPRGEVAQRGRGERFRSEPRQRRSHVGPIYSASGPEPGP</sequence>